<dbReference type="EMBL" id="LLXI01000059">
    <property type="protein sequence ID" value="PKY39319.1"/>
    <property type="molecule type" value="Genomic_DNA"/>
</dbReference>
<protein>
    <submittedName>
        <fullName evidence="1">Uncharacterized protein</fullName>
    </submittedName>
</protein>
<dbReference type="VEuPathDB" id="FungiDB:RhiirA1_387031"/>
<sequence>MCQRTNPDKMKSLYQYAIKRGEKNPEKFSIITGAEINKWDNECFHNVLEKDMRFYRGAVERSEDPRKHYKFLIDRDMLISEELLHRSILKSRLNTAWLDNLMKEWEKTLTQFIQIFAQLIWRLMIWKFRHTERRSRKLDASTKKSSNKKVKKADGKKVLSILKKLINIPDSGSSLEETSENASNFLQLSERIDNAETKNEDASQGLIYSYFDFRK</sequence>
<organism evidence="1 2">
    <name type="scientific">Rhizophagus irregularis</name>
    <dbReference type="NCBI Taxonomy" id="588596"/>
    <lineage>
        <taxon>Eukaryota</taxon>
        <taxon>Fungi</taxon>
        <taxon>Fungi incertae sedis</taxon>
        <taxon>Mucoromycota</taxon>
        <taxon>Glomeromycotina</taxon>
        <taxon>Glomeromycetes</taxon>
        <taxon>Glomerales</taxon>
        <taxon>Glomeraceae</taxon>
        <taxon>Rhizophagus</taxon>
    </lineage>
</organism>
<dbReference type="VEuPathDB" id="FungiDB:RhiirFUN_025248"/>
<evidence type="ECO:0000313" key="2">
    <source>
        <dbReference type="Proteomes" id="UP000234323"/>
    </source>
</evidence>
<gene>
    <name evidence="1" type="ORF">RhiirA4_452498</name>
</gene>
<reference evidence="1 2" key="1">
    <citation type="submission" date="2015-10" db="EMBL/GenBank/DDBJ databases">
        <title>Genome analyses suggest a sexual origin of heterokaryosis in a supposedly ancient asexual fungus.</title>
        <authorList>
            <person name="Ropars J."/>
            <person name="Sedzielewska K."/>
            <person name="Noel J."/>
            <person name="Charron P."/>
            <person name="Farinelli L."/>
            <person name="Marton T."/>
            <person name="Kruger M."/>
            <person name="Pelin A."/>
            <person name="Brachmann A."/>
            <person name="Corradi N."/>
        </authorList>
    </citation>
    <scope>NUCLEOTIDE SEQUENCE [LARGE SCALE GENOMIC DNA]</scope>
    <source>
        <strain evidence="1 2">A4</strain>
    </source>
</reference>
<accession>A0A2I1FY68</accession>
<dbReference type="AlphaFoldDB" id="A0A2I1FY68"/>
<dbReference type="Proteomes" id="UP000234323">
    <property type="component" value="Unassembled WGS sequence"/>
</dbReference>
<name>A0A2I1FY68_9GLOM</name>
<comment type="caution">
    <text evidence="1">The sequence shown here is derived from an EMBL/GenBank/DDBJ whole genome shotgun (WGS) entry which is preliminary data.</text>
</comment>
<keyword evidence="2" id="KW-1185">Reference proteome</keyword>
<dbReference type="VEuPathDB" id="FungiDB:RhiirFUN_016553"/>
<dbReference type="VEuPathDB" id="FungiDB:FUN_011937"/>
<dbReference type="VEuPathDB" id="FungiDB:FUN_012977"/>
<proteinExistence type="predicted"/>
<evidence type="ECO:0000313" key="1">
    <source>
        <dbReference type="EMBL" id="PKY39319.1"/>
    </source>
</evidence>